<keyword evidence="3" id="KW-1185">Reference proteome</keyword>
<evidence type="ECO:0000313" key="3">
    <source>
        <dbReference type="Proteomes" id="UP001235939"/>
    </source>
</evidence>
<reference evidence="2 3" key="1">
    <citation type="submission" date="2022-01" db="EMBL/GenBank/DDBJ databases">
        <title>A chromosomal length assembly of Cordylochernes scorpioides.</title>
        <authorList>
            <person name="Zeh D."/>
            <person name="Zeh J."/>
        </authorList>
    </citation>
    <scope>NUCLEOTIDE SEQUENCE [LARGE SCALE GENOMIC DNA]</scope>
    <source>
        <strain evidence="2">IN4F17</strain>
        <tissue evidence="2">Whole Body</tissue>
    </source>
</reference>
<proteinExistence type="predicted"/>
<evidence type="ECO:0000313" key="2">
    <source>
        <dbReference type="EMBL" id="UYV65489.1"/>
    </source>
</evidence>
<sequence length="506" mass="57359">MKSVKDEKRVGRPILHRNPEKDIFSNLIIPFDMPRKRSAIGLRTPAARRKAARAARGQSSRTLENPQQSQARLQSDQLRHRVQRASVAPQQSQTRQEADRLRHFRQRASTWADMLNAAFHYNPALNYEQFTFLQIGHMDKQCLHCTAFKYNGERPGMCCSAGKVRIPDLPEPPEALRTLLDGSSPHSAEFMQRVRHYNNAFQMTSFGCGSRVVFPGYMPTFKRDNFAKTLLYVEVPVYYIWSASKSWQPRKQGTRIPDQVAFASDSIGRVYTVHPNFEECFYLRMLLHSVRGPTSFAALRTINVVLCQSYKEACLHLGLLENDQQWHRCIQEAVLSESPLKIRVDRIKMEINPGASKTKGNNKPREKKLATSGKRLTTNEATRHTLATVILELTAALQGARSTQLETVFRSATLGATDARIAGTCPNNLTPTEESPPAMPYPYTRKQSTRHGPSVPTTRSTRMEAVQMTRFPFQLRGQCKRSRSGPTDIPSQPLQAEDATVETFRD</sequence>
<dbReference type="PANTHER" id="PTHR10492:SF57">
    <property type="entry name" value="ATP-DEPENDENT DNA HELICASE"/>
    <property type="match status" value="1"/>
</dbReference>
<accession>A0ABY6K9E8</accession>
<feature type="region of interest" description="Disordered" evidence="1">
    <location>
        <begin position="423"/>
        <end position="460"/>
    </location>
</feature>
<dbReference type="Proteomes" id="UP001235939">
    <property type="component" value="Chromosome 03"/>
</dbReference>
<dbReference type="EMBL" id="CP092865">
    <property type="protein sequence ID" value="UYV65489.1"/>
    <property type="molecule type" value="Genomic_DNA"/>
</dbReference>
<protein>
    <recommendedName>
        <fullName evidence="4">Helitron helicase-like domain-containing protein</fullName>
    </recommendedName>
</protein>
<feature type="region of interest" description="Disordered" evidence="1">
    <location>
        <begin position="51"/>
        <end position="98"/>
    </location>
</feature>
<evidence type="ECO:0008006" key="4">
    <source>
        <dbReference type="Google" id="ProtNLM"/>
    </source>
</evidence>
<feature type="compositionally biased region" description="Polar residues" evidence="1">
    <location>
        <begin position="57"/>
        <end position="76"/>
    </location>
</feature>
<organism evidence="2 3">
    <name type="scientific">Cordylochernes scorpioides</name>
    <dbReference type="NCBI Taxonomy" id="51811"/>
    <lineage>
        <taxon>Eukaryota</taxon>
        <taxon>Metazoa</taxon>
        <taxon>Ecdysozoa</taxon>
        <taxon>Arthropoda</taxon>
        <taxon>Chelicerata</taxon>
        <taxon>Arachnida</taxon>
        <taxon>Pseudoscorpiones</taxon>
        <taxon>Cheliferoidea</taxon>
        <taxon>Chernetidae</taxon>
        <taxon>Cordylochernes</taxon>
    </lineage>
</organism>
<dbReference type="PANTHER" id="PTHR10492">
    <property type="match status" value="1"/>
</dbReference>
<gene>
    <name evidence="2" type="ORF">LAZ67_3004502</name>
</gene>
<name>A0ABY6K9E8_9ARAC</name>
<evidence type="ECO:0000256" key="1">
    <source>
        <dbReference type="SAM" id="MobiDB-lite"/>
    </source>
</evidence>
<feature type="region of interest" description="Disordered" evidence="1">
    <location>
        <begin position="351"/>
        <end position="372"/>
    </location>
</feature>
<feature type="region of interest" description="Disordered" evidence="1">
    <location>
        <begin position="477"/>
        <end position="506"/>
    </location>
</feature>